<dbReference type="Proteomes" id="UP000254808">
    <property type="component" value="Chromosome"/>
</dbReference>
<protein>
    <submittedName>
        <fullName evidence="1">Uncharacterized protein</fullName>
    </submittedName>
</protein>
<organism evidence="1 2">
    <name type="scientific">Cyclonatronum proteinivorum</name>
    <dbReference type="NCBI Taxonomy" id="1457365"/>
    <lineage>
        <taxon>Bacteria</taxon>
        <taxon>Pseudomonadati</taxon>
        <taxon>Balneolota</taxon>
        <taxon>Balneolia</taxon>
        <taxon>Balneolales</taxon>
        <taxon>Cyclonatronaceae</taxon>
        <taxon>Cyclonatronum</taxon>
    </lineage>
</organism>
<proteinExistence type="predicted"/>
<keyword evidence="2" id="KW-1185">Reference proteome</keyword>
<dbReference type="RefSeq" id="WP_114984024.1">
    <property type="nucleotide sequence ID" value="NZ_CP027806.1"/>
</dbReference>
<dbReference type="KEGG" id="cprv:CYPRO_1506"/>
<name>A0A345UJW0_9BACT</name>
<dbReference type="AlphaFoldDB" id="A0A345UJW0"/>
<sequence>MKTSQPGISTRIGVNVYETEHDPHAGSCLLSLPHHAERLSDAAFFFVTGEAGCRLLSKSDPAGEGATRSAAEGFGWMGKPALRIAATFPKPVYLSVLLQDLAQLAAEAGLDPERPLGIRLKAECAQLEYEESPGGGYHEQEEVSLDEAAGFLFLKPEHIPRDDDNIRALSRYLATQPAGGGVYALLLSTLRGLSSDRLTGDTAIIQPETLLRRADISLFAPHRSCDAADFLLK</sequence>
<reference evidence="1 2" key="1">
    <citation type="submission" date="2018-03" db="EMBL/GenBank/DDBJ databases">
        <title>Phenotypic and genomic properties of Cyclonatronum proteinivorum gen. nov., sp. nov., a haloalkaliphilic bacteroidete from soda lakes possessing Na+-translocating rhodopsin.</title>
        <authorList>
            <person name="Toshchakov S.V."/>
            <person name="Korzhenkov A."/>
            <person name="Samarov N.I."/>
            <person name="Kublanov I.V."/>
            <person name="Muntyan M.S."/>
            <person name="Sorokin D.Y."/>
        </authorList>
    </citation>
    <scope>NUCLEOTIDE SEQUENCE [LARGE SCALE GENOMIC DNA]</scope>
    <source>
        <strain evidence="1 2">Omega</strain>
    </source>
</reference>
<accession>A0A345UJW0</accession>
<evidence type="ECO:0000313" key="2">
    <source>
        <dbReference type="Proteomes" id="UP000254808"/>
    </source>
</evidence>
<dbReference type="EMBL" id="CP027806">
    <property type="protein sequence ID" value="AXJ00762.1"/>
    <property type="molecule type" value="Genomic_DNA"/>
</dbReference>
<gene>
    <name evidence="1" type="ORF">CYPRO_1506</name>
</gene>
<evidence type="ECO:0000313" key="1">
    <source>
        <dbReference type="EMBL" id="AXJ00762.1"/>
    </source>
</evidence>